<evidence type="ECO:0000256" key="1">
    <source>
        <dbReference type="SAM" id="Phobius"/>
    </source>
</evidence>
<feature type="transmembrane region" description="Helical" evidence="1">
    <location>
        <begin position="110"/>
        <end position="133"/>
    </location>
</feature>
<dbReference type="AlphaFoldDB" id="A0A1K1NPK2"/>
<feature type="transmembrane region" description="Helical" evidence="1">
    <location>
        <begin position="70"/>
        <end position="90"/>
    </location>
</feature>
<feature type="transmembrane region" description="Helical" evidence="1">
    <location>
        <begin position="9"/>
        <end position="30"/>
    </location>
</feature>
<gene>
    <name evidence="2" type="ORF">SAMN02910280_2161</name>
</gene>
<dbReference type="Proteomes" id="UP000183461">
    <property type="component" value="Unassembled WGS sequence"/>
</dbReference>
<dbReference type="EMBL" id="FPIP01000005">
    <property type="protein sequence ID" value="SFW37392.1"/>
    <property type="molecule type" value="Genomic_DNA"/>
</dbReference>
<name>A0A1K1NPK2_RUMFL</name>
<reference evidence="3" key="1">
    <citation type="submission" date="2016-11" db="EMBL/GenBank/DDBJ databases">
        <authorList>
            <person name="Varghese N."/>
            <person name="Submissions S."/>
        </authorList>
    </citation>
    <scope>NUCLEOTIDE SEQUENCE [LARGE SCALE GENOMIC DNA]</scope>
    <source>
        <strain evidence="3">YL228</strain>
    </source>
</reference>
<sequence length="140" mass="15595">MKTIVLCKSYLMGTICPLVIYLAAGAYDIITQEDNSALNVMVIEGLLLFALPVFFLNMEKRLGSQCLTKWIPPMYLIAYGVITLVMLIVLNSLDMTMLFGHRILGGIGLIFMWFVMVGGCIWAILFRIGALIVRAVKNQS</sequence>
<evidence type="ECO:0000313" key="3">
    <source>
        <dbReference type="Proteomes" id="UP000183461"/>
    </source>
</evidence>
<evidence type="ECO:0000313" key="2">
    <source>
        <dbReference type="EMBL" id="SFW37392.1"/>
    </source>
</evidence>
<accession>A0A1K1NPK2</accession>
<proteinExistence type="predicted"/>
<dbReference type="RefSeq" id="WP_072300398.1">
    <property type="nucleotide sequence ID" value="NZ_FPIP01000005.1"/>
</dbReference>
<organism evidence="2 3">
    <name type="scientific">Ruminococcus flavefaciens</name>
    <dbReference type="NCBI Taxonomy" id="1265"/>
    <lineage>
        <taxon>Bacteria</taxon>
        <taxon>Bacillati</taxon>
        <taxon>Bacillota</taxon>
        <taxon>Clostridia</taxon>
        <taxon>Eubacteriales</taxon>
        <taxon>Oscillospiraceae</taxon>
        <taxon>Ruminococcus</taxon>
    </lineage>
</organism>
<keyword evidence="1" id="KW-1133">Transmembrane helix</keyword>
<keyword evidence="1" id="KW-0812">Transmembrane</keyword>
<protein>
    <submittedName>
        <fullName evidence="2">Uncharacterized protein</fullName>
    </submittedName>
</protein>
<keyword evidence="1" id="KW-0472">Membrane</keyword>
<feature type="transmembrane region" description="Helical" evidence="1">
    <location>
        <begin position="36"/>
        <end position="58"/>
    </location>
</feature>